<reference evidence="3" key="1">
    <citation type="journal article" date="2023" name="Mol. Phylogenet. Evol.">
        <title>Genome-scale phylogeny and comparative genomics of the fungal order Sordariales.</title>
        <authorList>
            <person name="Hensen N."/>
            <person name="Bonometti L."/>
            <person name="Westerberg I."/>
            <person name="Brannstrom I.O."/>
            <person name="Guillou S."/>
            <person name="Cros-Aarteil S."/>
            <person name="Calhoun S."/>
            <person name="Haridas S."/>
            <person name="Kuo A."/>
            <person name="Mondo S."/>
            <person name="Pangilinan J."/>
            <person name="Riley R."/>
            <person name="LaButti K."/>
            <person name="Andreopoulos B."/>
            <person name="Lipzen A."/>
            <person name="Chen C."/>
            <person name="Yan M."/>
            <person name="Daum C."/>
            <person name="Ng V."/>
            <person name="Clum A."/>
            <person name="Steindorff A."/>
            <person name="Ohm R.A."/>
            <person name="Martin F."/>
            <person name="Silar P."/>
            <person name="Natvig D.O."/>
            <person name="Lalanne C."/>
            <person name="Gautier V."/>
            <person name="Ament-Velasquez S.L."/>
            <person name="Kruys A."/>
            <person name="Hutchinson M.I."/>
            <person name="Powell A.J."/>
            <person name="Barry K."/>
            <person name="Miller A.N."/>
            <person name="Grigoriev I.V."/>
            <person name="Debuchy R."/>
            <person name="Gladieux P."/>
            <person name="Hiltunen Thoren M."/>
            <person name="Johannesson H."/>
        </authorList>
    </citation>
    <scope>NUCLEOTIDE SEQUENCE</scope>
    <source>
        <strain evidence="3">FGSC 1904</strain>
    </source>
</reference>
<organism evidence="3 4">
    <name type="scientific">Sordaria brevicollis</name>
    <dbReference type="NCBI Taxonomy" id="83679"/>
    <lineage>
        <taxon>Eukaryota</taxon>
        <taxon>Fungi</taxon>
        <taxon>Dikarya</taxon>
        <taxon>Ascomycota</taxon>
        <taxon>Pezizomycotina</taxon>
        <taxon>Sordariomycetes</taxon>
        <taxon>Sordariomycetidae</taxon>
        <taxon>Sordariales</taxon>
        <taxon>Sordariaceae</taxon>
        <taxon>Sordaria</taxon>
    </lineage>
</organism>
<feature type="domain" description="Nephrocystin 3-like N-terminal" evidence="2">
    <location>
        <begin position="228"/>
        <end position="284"/>
    </location>
</feature>
<dbReference type="Proteomes" id="UP001281003">
    <property type="component" value="Unassembled WGS sequence"/>
</dbReference>
<comment type="caution">
    <text evidence="3">The sequence shown here is derived from an EMBL/GenBank/DDBJ whole genome shotgun (WGS) entry which is preliminary data.</text>
</comment>
<evidence type="ECO:0000256" key="1">
    <source>
        <dbReference type="ARBA" id="ARBA00022737"/>
    </source>
</evidence>
<dbReference type="AlphaFoldDB" id="A0AAE0U2L0"/>
<keyword evidence="1" id="KW-0677">Repeat</keyword>
<evidence type="ECO:0000313" key="4">
    <source>
        <dbReference type="Proteomes" id="UP001281003"/>
    </source>
</evidence>
<sequence>MASNDCETVGLEPISVFENTDKVYKLLGYSMALHLACKAIRALPRTQENPRDGLPSLCNSLEPIPKLIQGCIDGDSFRLNDSLYETVVDSLPHAWKYGWKNYGLETVANQDSYGAFRLCMEDFHNLRTANMVFMLLLCSSRTASAQDQHPPHQIIETAESALAKLIQHLLNVPWFTHSAPDVTAIHFEDWDGSDYSTVRSLIQHETVCDFLFPGENLTSKNIMDPCPGSFQWVFNDANCSPFTTWAKACDPNHRACWIVSLFGTGKSVLLKHIVKQVQRDSHLLQGVEEQDRSNPVVISHFFSYLEVPSLDLCH</sequence>
<evidence type="ECO:0000259" key="2">
    <source>
        <dbReference type="Pfam" id="PF24883"/>
    </source>
</evidence>
<gene>
    <name evidence="3" type="ORF">B0T20DRAFT_103886</name>
</gene>
<dbReference type="EMBL" id="JAUTDP010000016">
    <property type="protein sequence ID" value="KAK3388330.1"/>
    <property type="molecule type" value="Genomic_DNA"/>
</dbReference>
<accession>A0AAE0U2L0</accession>
<dbReference type="Pfam" id="PF24883">
    <property type="entry name" value="NPHP3_N"/>
    <property type="match status" value="1"/>
</dbReference>
<protein>
    <recommendedName>
        <fullName evidence="2">Nephrocystin 3-like N-terminal domain-containing protein</fullName>
    </recommendedName>
</protein>
<proteinExistence type="predicted"/>
<name>A0AAE0U2L0_SORBR</name>
<keyword evidence="4" id="KW-1185">Reference proteome</keyword>
<dbReference type="InterPro" id="IPR056884">
    <property type="entry name" value="NPHP3-like_N"/>
</dbReference>
<reference evidence="3" key="2">
    <citation type="submission" date="2023-07" db="EMBL/GenBank/DDBJ databases">
        <authorList>
            <consortium name="Lawrence Berkeley National Laboratory"/>
            <person name="Haridas S."/>
            <person name="Hensen N."/>
            <person name="Bonometti L."/>
            <person name="Westerberg I."/>
            <person name="Brannstrom I.O."/>
            <person name="Guillou S."/>
            <person name="Cros-Aarteil S."/>
            <person name="Calhoun S."/>
            <person name="Kuo A."/>
            <person name="Mondo S."/>
            <person name="Pangilinan J."/>
            <person name="Riley R."/>
            <person name="LaButti K."/>
            <person name="Andreopoulos B."/>
            <person name="Lipzen A."/>
            <person name="Chen C."/>
            <person name="Yanf M."/>
            <person name="Daum C."/>
            <person name="Ng V."/>
            <person name="Clum A."/>
            <person name="Steindorff A."/>
            <person name="Ohm R."/>
            <person name="Martin F."/>
            <person name="Silar P."/>
            <person name="Natvig D."/>
            <person name="Lalanne C."/>
            <person name="Gautier V."/>
            <person name="Ament-velasquez S.L."/>
            <person name="Kruys A."/>
            <person name="Hutchinson M.I."/>
            <person name="Powell A.J."/>
            <person name="Barry K."/>
            <person name="Miller A.N."/>
            <person name="Grigoriev I.V."/>
            <person name="Debuchy R."/>
            <person name="Gladieux P."/>
            <person name="Thoren M.H."/>
            <person name="Johannesson H."/>
        </authorList>
    </citation>
    <scope>NUCLEOTIDE SEQUENCE</scope>
    <source>
        <strain evidence="3">FGSC 1904</strain>
    </source>
</reference>
<evidence type="ECO:0000313" key="3">
    <source>
        <dbReference type="EMBL" id="KAK3388330.1"/>
    </source>
</evidence>